<dbReference type="GO" id="GO:0005576">
    <property type="term" value="C:extracellular region"/>
    <property type="evidence" value="ECO:0007669"/>
    <property type="project" value="UniProtKB-SubCell"/>
</dbReference>
<dbReference type="Bgee" id="ENSLACG00000017018">
    <property type="expression patterns" value="Expressed in pharyngeal gill and 6 other cell types or tissues"/>
</dbReference>
<evidence type="ECO:0000259" key="9">
    <source>
        <dbReference type="PROSITE" id="PS51406"/>
    </source>
</evidence>
<dbReference type="KEGG" id="lcm:102364081"/>
<dbReference type="InterPro" id="IPR014716">
    <property type="entry name" value="Fibrinogen_a/b/g_C_1"/>
</dbReference>
<dbReference type="InParanoid" id="H3BBS6"/>
<dbReference type="OMA" id="MATGFPF"/>
<comment type="subcellular location">
    <subcellularLocation>
        <location evidence="1">Secreted</location>
    </subcellularLocation>
</comment>
<keyword evidence="5" id="KW-1015">Disulfide bond</keyword>
<dbReference type="CDD" id="cd00087">
    <property type="entry name" value="FReD"/>
    <property type="match status" value="1"/>
</dbReference>
<dbReference type="Gene3D" id="3.90.215.10">
    <property type="entry name" value="Gamma Fibrinogen, chain A, domain 1"/>
    <property type="match status" value="1"/>
</dbReference>
<dbReference type="InterPro" id="IPR036056">
    <property type="entry name" value="Fibrinogen-like_C"/>
</dbReference>
<reference evidence="10" key="3">
    <citation type="submission" date="2025-09" db="UniProtKB">
        <authorList>
            <consortium name="Ensembl"/>
        </authorList>
    </citation>
    <scope>IDENTIFICATION</scope>
</reference>
<keyword evidence="4 7" id="KW-0175">Coiled coil</keyword>
<feature type="signal peptide" evidence="8">
    <location>
        <begin position="1"/>
        <end position="21"/>
    </location>
</feature>
<dbReference type="STRING" id="7897.ENSLACP00000019347"/>
<dbReference type="PROSITE" id="PS51406">
    <property type="entry name" value="FIBRINOGEN_C_2"/>
    <property type="match status" value="1"/>
</dbReference>
<dbReference type="GeneID" id="102364081"/>
<dbReference type="InterPro" id="IPR002181">
    <property type="entry name" value="Fibrinogen_a/b/g_C_dom"/>
</dbReference>
<evidence type="ECO:0000256" key="8">
    <source>
        <dbReference type="SAM" id="SignalP"/>
    </source>
</evidence>
<keyword evidence="6" id="KW-0325">Glycoprotein</keyword>
<evidence type="ECO:0000256" key="1">
    <source>
        <dbReference type="ARBA" id="ARBA00004613"/>
    </source>
</evidence>
<dbReference type="OrthoDB" id="6145874at2759"/>
<dbReference type="AlphaFoldDB" id="H3BBS6"/>
<proteinExistence type="predicted"/>
<dbReference type="GeneTree" id="ENSGT00940000159478"/>
<organism evidence="10 11">
    <name type="scientific">Latimeria chalumnae</name>
    <name type="common">Coelacanth</name>
    <dbReference type="NCBI Taxonomy" id="7897"/>
    <lineage>
        <taxon>Eukaryota</taxon>
        <taxon>Metazoa</taxon>
        <taxon>Chordata</taxon>
        <taxon>Craniata</taxon>
        <taxon>Vertebrata</taxon>
        <taxon>Euteleostomi</taxon>
        <taxon>Coelacanthiformes</taxon>
        <taxon>Coelacanthidae</taxon>
        <taxon>Latimeria</taxon>
    </lineage>
</organism>
<keyword evidence="2" id="KW-0964">Secreted</keyword>
<protein>
    <submittedName>
        <fullName evidence="10">Angiopoietin like 4</fullName>
    </submittedName>
</protein>
<evidence type="ECO:0000256" key="2">
    <source>
        <dbReference type="ARBA" id="ARBA00022525"/>
    </source>
</evidence>
<dbReference type="RefSeq" id="XP_005989919.1">
    <property type="nucleotide sequence ID" value="XM_005989857.3"/>
</dbReference>
<dbReference type="Pfam" id="PF00147">
    <property type="entry name" value="Fibrinogen_C"/>
    <property type="match status" value="1"/>
</dbReference>
<feature type="chain" id="PRO_5003579964" evidence="8">
    <location>
        <begin position="22"/>
        <end position="459"/>
    </location>
</feature>
<dbReference type="Proteomes" id="UP000008672">
    <property type="component" value="Unassembled WGS sequence"/>
</dbReference>
<dbReference type="EMBL" id="AFYH01022025">
    <property type="status" value="NOT_ANNOTATED_CDS"/>
    <property type="molecule type" value="Genomic_DNA"/>
</dbReference>
<dbReference type="CTD" id="51129"/>
<keyword evidence="11" id="KW-1185">Reference proteome</keyword>
<accession>H3BBS6</accession>
<dbReference type="SUPFAM" id="SSF56496">
    <property type="entry name" value="Fibrinogen C-terminal domain-like"/>
    <property type="match status" value="1"/>
</dbReference>
<evidence type="ECO:0000256" key="4">
    <source>
        <dbReference type="ARBA" id="ARBA00023054"/>
    </source>
</evidence>
<dbReference type="PROSITE" id="PS00514">
    <property type="entry name" value="FIBRINOGEN_C_1"/>
    <property type="match status" value="1"/>
</dbReference>
<evidence type="ECO:0000313" key="10">
    <source>
        <dbReference type="Ensembl" id="ENSLACP00000019347.1"/>
    </source>
</evidence>
<reference evidence="10" key="2">
    <citation type="submission" date="2025-08" db="UniProtKB">
        <authorList>
            <consortium name="Ensembl"/>
        </authorList>
    </citation>
    <scope>IDENTIFICATION</scope>
</reference>
<dbReference type="GO" id="GO:0007596">
    <property type="term" value="P:blood coagulation"/>
    <property type="evidence" value="ECO:0007669"/>
    <property type="project" value="InterPro"/>
</dbReference>
<feature type="domain" description="Fibrinogen C-terminal" evidence="9">
    <location>
        <begin position="235"/>
        <end position="454"/>
    </location>
</feature>
<evidence type="ECO:0000256" key="5">
    <source>
        <dbReference type="ARBA" id="ARBA00023157"/>
    </source>
</evidence>
<dbReference type="HOGENOM" id="CLU_038628_2_1_1"/>
<dbReference type="EMBL" id="AFYH01022024">
    <property type="status" value="NOT_ANNOTATED_CDS"/>
    <property type="molecule type" value="Genomic_DNA"/>
</dbReference>
<dbReference type="PANTHER" id="PTHR47221:SF6">
    <property type="entry name" value="FIBRINOGEN ALPHA CHAIN"/>
    <property type="match status" value="1"/>
</dbReference>
<gene>
    <name evidence="10" type="primary">ANGPTL4</name>
</gene>
<evidence type="ECO:0000313" key="11">
    <source>
        <dbReference type="Proteomes" id="UP000008672"/>
    </source>
</evidence>
<evidence type="ECO:0000256" key="7">
    <source>
        <dbReference type="SAM" id="Coils"/>
    </source>
</evidence>
<feature type="coiled-coil region" evidence="7">
    <location>
        <begin position="88"/>
        <end position="209"/>
    </location>
</feature>
<dbReference type="PANTHER" id="PTHR47221">
    <property type="entry name" value="FIBRINOGEN ALPHA CHAIN"/>
    <property type="match status" value="1"/>
</dbReference>
<reference evidence="11" key="1">
    <citation type="submission" date="2011-08" db="EMBL/GenBank/DDBJ databases">
        <title>The draft genome of Latimeria chalumnae.</title>
        <authorList>
            <person name="Di Palma F."/>
            <person name="Alfoldi J."/>
            <person name="Johnson J."/>
            <person name="Berlin A."/>
            <person name="Gnerre S."/>
            <person name="Jaffe D."/>
            <person name="MacCallum I."/>
            <person name="Young S."/>
            <person name="Walker B.J."/>
            <person name="Lander E."/>
            <person name="Lindblad-Toh K."/>
        </authorList>
    </citation>
    <scope>NUCLEOTIDE SEQUENCE [LARGE SCALE GENOMIC DNA]</scope>
    <source>
        <strain evidence="11">Wild caught</strain>
    </source>
</reference>
<evidence type="ECO:0000256" key="6">
    <source>
        <dbReference type="ARBA" id="ARBA00023180"/>
    </source>
</evidence>
<dbReference type="SMART" id="SM00186">
    <property type="entry name" value="FBG"/>
    <property type="match status" value="1"/>
</dbReference>
<dbReference type="InterPro" id="IPR037579">
    <property type="entry name" value="FIB_ANG-like"/>
</dbReference>
<dbReference type="Ensembl" id="ENSLACT00000019482.1">
    <property type="protein sequence ID" value="ENSLACP00000019347.1"/>
    <property type="gene ID" value="ENSLACG00000017018.1"/>
</dbReference>
<dbReference type="NCBIfam" id="NF040941">
    <property type="entry name" value="GGGWT_bact"/>
    <property type="match status" value="1"/>
</dbReference>
<keyword evidence="3 8" id="KW-0732">Signal</keyword>
<dbReference type="eggNOG" id="KOG2579">
    <property type="taxonomic scope" value="Eukaryota"/>
</dbReference>
<sequence>MKLALAVLVLCAAGLPEEAAGSPSQHRSGKDKNLQYASWDEVNILAHGLLQLGHGLKEHVDKSKGQIKDILAKLSSYNSTFTQLLKQTKEVKEEGDLLRSKVRQLESQEVHLAEISAALKEEMEEVTGERSKASERLENLEEKVQDILQSRVTDNNSSFDFYTMQSLMETQNKRIDDLLEKIKLQQQKLDKQNLRIKNLQSKVEERKSQSLRWRASFNQEMSDDTSTQGASMSPLDLEGFPSDCHQIYLEGETRSGVYIIQPFHSQPFEVYCEMKTGGWTVIQRRMDGSVNFDQLWDAYRNGFGNLTGEFWLGLEKMVSISRQGRYILRVDLQDWESQSRFIEHPFSLGGQDTDYTLYLRGSISGNLESTFPDSMGLPFSTRDQDHDLKSNINCAHYLSGGWWFSSCGPSNLNGRYFDTMPSQRHERKQGIFWKTWKGRYHPLKSTTIKIQPAQPELEV</sequence>
<name>H3BBS6_LATCH</name>
<dbReference type="InterPro" id="IPR020837">
    <property type="entry name" value="Fibrinogen_CS"/>
</dbReference>
<evidence type="ECO:0000256" key="3">
    <source>
        <dbReference type="ARBA" id="ARBA00022729"/>
    </source>
</evidence>
<dbReference type="Gene3D" id="4.10.530.10">
    <property type="entry name" value="Gamma-fibrinogen Carboxyl Terminal Fragment, domain 2"/>
    <property type="match status" value="1"/>
</dbReference>